<dbReference type="STRING" id="69395.AQ619_10245"/>
<proteinExistence type="inferred from homology"/>
<dbReference type="InterPro" id="IPR010108">
    <property type="entry name" value="Lycopene_cyclase_b/e"/>
</dbReference>
<comment type="similarity">
    <text evidence="1">Belongs to the lycopene cyclase family.</text>
</comment>
<evidence type="ECO:0000256" key="1">
    <source>
        <dbReference type="ARBA" id="ARBA00006599"/>
    </source>
</evidence>
<dbReference type="SUPFAM" id="SSF51905">
    <property type="entry name" value="FAD/NAD(P)-binding domain"/>
    <property type="match status" value="1"/>
</dbReference>
<name>A0A0P0P0Q7_9CAUL</name>
<dbReference type="GO" id="GO:0045436">
    <property type="term" value="F:lycopene beta cyclase activity"/>
    <property type="evidence" value="ECO:0007669"/>
    <property type="project" value="InterPro"/>
</dbReference>
<dbReference type="NCBIfam" id="TIGR01789">
    <property type="entry name" value="lycopene_cycl"/>
    <property type="match status" value="1"/>
</dbReference>
<dbReference type="EMBL" id="CP013002">
    <property type="protein sequence ID" value="ALL13691.1"/>
    <property type="molecule type" value="Genomic_DNA"/>
</dbReference>
<dbReference type="NCBIfam" id="TIGR01790">
    <property type="entry name" value="carotene-cycl"/>
    <property type="match status" value="1"/>
</dbReference>
<dbReference type="AlphaFoldDB" id="A0A0P0P0Q7"/>
<gene>
    <name evidence="2" type="ORF">AQ619_10245</name>
</gene>
<dbReference type="GO" id="GO:0016705">
    <property type="term" value="F:oxidoreductase activity, acting on paired donors, with incorporation or reduction of molecular oxygen"/>
    <property type="evidence" value="ECO:0007669"/>
    <property type="project" value="InterPro"/>
</dbReference>
<accession>A0A0P0P0Q7</accession>
<sequence>MATQSSNTRADVVLVGGGLANGLIALRLRTLRPDLRVILLEREKRIGGEHTWCHFGTDVSPGISGWLRPLIVHRWSDYEVRFPGHSRALKTPYLAITSQRLHEAVSAALGQDAWLSATASEVSPHQVTLTDGRRITAAAVVDGRGPRRSRSLALGWQKFLGQEVKLTSPHGLTRPIIMDATVSQLDGYRFLYVLPLDASRLLIEDTRYSDGFDLDRDALRADILAYANQQGWTVEKIVREEHGVLPIALAGDIDAYWREARAQVAEVGLRAALFQPTTGYSLPDAARLADQIAALPHITSAHVRACAEAQSKTAWRKRRYFRLLNRMLFRACEPDQRFKVLERFYRLRLPLIQRFYAARLTLWDKARVLIGKPPVPVSRALNYLSEHSVIEDRPA</sequence>
<evidence type="ECO:0000313" key="3">
    <source>
        <dbReference type="Proteomes" id="UP000056905"/>
    </source>
</evidence>
<organism evidence="2 3">
    <name type="scientific">Caulobacter henricii</name>
    <dbReference type="NCBI Taxonomy" id="69395"/>
    <lineage>
        <taxon>Bacteria</taxon>
        <taxon>Pseudomonadati</taxon>
        <taxon>Pseudomonadota</taxon>
        <taxon>Alphaproteobacteria</taxon>
        <taxon>Caulobacterales</taxon>
        <taxon>Caulobacteraceae</taxon>
        <taxon>Caulobacter</taxon>
    </lineage>
</organism>
<keyword evidence="3" id="KW-1185">Reference proteome</keyword>
<protein>
    <submittedName>
        <fullName evidence="2">Lycopene cyclase</fullName>
    </submittedName>
</protein>
<dbReference type="RefSeq" id="WP_062146958.1">
    <property type="nucleotide sequence ID" value="NZ_CP013002.1"/>
</dbReference>
<dbReference type="InterPro" id="IPR036188">
    <property type="entry name" value="FAD/NAD-bd_sf"/>
</dbReference>
<reference evidence="2 3" key="1">
    <citation type="submission" date="2015-10" db="EMBL/GenBank/DDBJ databases">
        <title>Conservation of the essential genome among Caulobacter and Brevundimonas species.</title>
        <authorList>
            <person name="Scott D."/>
            <person name="Ely B."/>
        </authorList>
    </citation>
    <scope>NUCLEOTIDE SEQUENCE [LARGE SCALE GENOMIC DNA]</scope>
    <source>
        <strain evidence="2 3">CB4</strain>
    </source>
</reference>
<dbReference type="InterPro" id="IPR008461">
    <property type="entry name" value="CrtY"/>
</dbReference>
<dbReference type="Proteomes" id="UP000056905">
    <property type="component" value="Chromosome"/>
</dbReference>
<dbReference type="OrthoDB" id="5793379at2"/>
<dbReference type="KEGG" id="chq:AQ619_10245"/>
<dbReference type="GO" id="GO:0016117">
    <property type="term" value="P:carotenoid biosynthetic process"/>
    <property type="evidence" value="ECO:0007669"/>
    <property type="project" value="InterPro"/>
</dbReference>
<dbReference type="Pfam" id="PF05834">
    <property type="entry name" value="Lycopene_cycl"/>
    <property type="match status" value="1"/>
</dbReference>
<evidence type="ECO:0000313" key="2">
    <source>
        <dbReference type="EMBL" id="ALL13691.1"/>
    </source>
</evidence>
<dbReference type="Gene3D" id="3.50.50.60">
    <property type="entry name" value="FAD/NAD(P)-binding domain"/>
    <property type="match status" value="1"/>
</dbReference>